<dbReference type="SMART" id="SM00912">
    <property type="entry name" value="Haemagg_act"/>
    <property type="match status" value="1"/>
</dbReference>
<gene>
    <name evidence="3" type="ORF">HCG48_24795</name>
</gene>
<dbReference type="InterPro" id="IPR024983">
    <property type="entry name" value="CHAT_dom"/>
</dbReference>
<evidence type="ECO:0000259" key="2">
    <source>
        <dbReference type="SMART" id="SM00912"/>
    </source>
</evidence>
<dbReference type="Pfam" id="PF12770">
    <property type="entry name" value="CHAT"/>
    <property type="match status" value="1"/>
</dbReference>
<dbReference type="InterPro" id="IPR012334">
    <property type="entry name" value="Pectin_lyas_fold"/>
</dbReference>
<dbReference type="NCBIfam" id="TIGR01901">
    <property type="entry name" value="adhes_NPXG"/>
    <property type="match status" value="1"/>
</dbReference>
<feature type="compositionally biased region" description="Acidic residues" evidence="1">
    <location>
        <begin position="988"/>
        <end position="1027"/>
    </location>
</feature>
<organism evidence="3 4">
    <name type="scientific">Oxynema aestuarii AP17</name>
    <dbReference type="NCBI Taxonomy" id="2064643"/>
    <lineage>
        <taxon>Bacteria</taxon>
        <taxon>Bacillati</taxon>
        <taxon>Cyanobacteriota</taxon>
        <taxon>Cyanophyceae</taxon>
        <taxon>Oscillatoriophycideae</taxon>
        <taxon>Oscillatoriales</taxon>
        <taxon>Oscillatoriaceae</taxon>
        <taxon>Oxynema</taxon>
        <taxon>Oxynema aestuarii</taxon>
    </lineage>
</organism>
<dbReference type="SUPFAM" id="SSF51126">
    <property type="entry name" value="Pectin lyase-like"/>
    <property type="match status" value="1"/>
</dbReference>
<dbReference type="KEGG" id="oxy:HCG48_24795"/>
<feature type="compositionally biased region" description="Pro residues" evidence="1">
    <location>
        <begin position="1147"/>
        <end position="1168"/>
    </location>
</feature>
<dbReference type="Pfam" id="PF05860">
    <property type="entry name" value="TPS"/>
    <property type="match status" value="1"/>
</dbReference>
<sequence length="1643" mass="171755">MSSRVTHHRWLWTLPICLTLLGAAPGRTQTPIPAADGTGTVVTPDGNRFDIDGGRRSPDGANLFHSFEQFGLDPGQTANFLSDPQIRNILTRVVGGDPSVIHGLLQVSGGNSNLYLLNPAGIVFGSQARLDVPASFFATTATGIGFEGGWFDVSQAPVFDRLLGSPNAFAFDRDRPGVTLNAGHLAVTPGATLSLSGATVINTGTLSAPGGQISLAAVPGEGIVRLSQTGMVLSLDLDTQGVANPLLTPPDLAELLTGGQLSHATGVRLNPDGTVSLSGSTAKITPEAGMTIASGHLSVAHTQRTIAPGAIQVLGDRVGVLDAAIDASSIAGGGDIWIGGDLRGGGTLPTARQSAIGSNSTVKANAIAGADSGADGGRIIIWADDLTRFSGTVEARGVGNGGNGGFVEISGKERLIFNGSADLSAPEGLWGTLLLDPRNITIVSGDSSDGVDAALSQEPPQILADDFFGTEEDGENQDIDISASTLEQLSGNIILEATNDITIANNVDLTFVPGGSIVFTADADQSGEGAFSMNQNSEINTQGRDLTISGVSVEVGIINTALEDADAGNLSLIGSSGNVTARELIATATGDNSGGEINLSTTGSGEISLQASGAIDTSAEDGDAGTITLSTENGVINIANNDLTATSNNGSGGAILLETTGDGAIEINPGVLDSSSQAGDGGAITLRTGNGDIRTRDLTSNSSGAGTGGAIAVSAGGDGTIEVITGIFDSSSLSGIGGDISLDSEGGDIETGDLLAGSEEGVAGAIAIDANTGTIDVAGDVVASDLSLIANAIALSGGANSVTGTGQVSFQPPSDRDIEVGTTASNSDALQLSGNTLSAIASGFEQIAIGTADSTADVRLGTSDPFNLPVLIRGGDTLFGGDRDTTWTLSGLNSGTVSGYANGLRFENIENLVAGNRNDLFVFSDGARLSGTIDGRDGNDYLNYDAYTTPVNIDLPSNTATGTAGVFNIEEPPTPNTPGNGNSGNETPDNETPDNETPDNETPDNETPDNETPDNENPDNETPDNETPEPTIPIPPPIEIEPAPDIAPLSETEDSSSDSPIDNDGTPPQRADFPVALDREIDPTIGSQAPNPVSPEPIEGVSVPPIPETSPLPERARGDRPENGSIPEIGGIDPNAPIPVDALFPLPSNPNPAPENPAQPPPNNPVAQPPIAQGPNAVQPEQILQVDPSYPSGSTQGNSWGDREMGDRGVLGDRVNNNLTNRPVLRLTTRSEIENLFDRGDIPGAIETLDRFYSEEFESFLGVKTTNPYLSFPAMQLRQQEMAELTGDRSAIIYTFARSDYLEVVLVPLVGDPIYKRIVEAPKIRLLQEVRTFLDRIVSPIQRRTDRYLEPSQQLYNWMLAPLADDLERLEIDTLIFSMDEHLRSLPLAALHDGDRFLVERYNLSLIPSLHLVDTRYQSLNNASILAMGVSQFQDQPPLPAVPLEISTIAENIWPGKSFLNQAVTLENLKEQRQEFPYQIVHLATHGQFSKGQIQESYLQLWDKKLRLDHIPALPWHDPPVELLVLSACRTALGDREAEFGFAGLAVQSGAKSAIASLWYANDTGTLGLMSEFYHSLRSVPLKAQALREAQIAMLSGELYLKDGQLVGSFGTIPLPPEFSGSHLKTLTHPYYWAGFTTIGSPW</sequence>
<feature type="region of interest" description="Disordered" evidence="1">
    <location>
        <begin position="953"/>
        <end position="1174"/>
    </location>
</feature>
<feature type="domain" description="Filamentous haemagglutinin FhaB/tRNA nuclease CdiA-like TPS" evidence="2">
    <location>
        <begin position="33"/>
        <end position="147"/>
    </location>
</feature>
<name>A0A6H1U5I9_9CYAN</name>
<dbReference type="Proteomes" id="UP000500857">
    <property type="component" value="Chromosome"/>
</dbReference>
<dbReference type="InterPro" id="IPR011050">
    <property type="entry name" value="Pectin_lyase_fold/virulence"/>
</dbReference>
<keyword evidence="4" id="KW-1185">Reference proteome</keyword>
<protein>
    <submittedName>
        <fullName evidence="3">CHAT domain-containing protein</fullName>
    </submittedName>
</protein>
<feature type="compositionally biased region" description="Pro residues" evidence="1">
    <location>
        <begin position="1030"/>
        <end position="1039"/>
    </location>
</feature>
<dbReference type="EMBL" id="CP051167">
    <property type="protein sequence ID" value="QIZ73420.1"/>
    <property type="molecule type" value="Genomic_DNA"/>
</dbReference>
<evidence type="ECO:0000313" key="4">
    <source>
        <dbReference type="Proteomes" id="UP000500857"/>
    </source>
</evidence>
<feature type="compositionally biased region" description="Basic and acidic residues" evidence="1">
    <location>
        <begin position="1201"/>
        <end position="1211"/>
    </location>
</feature>
<feature type="compositionally biased region" description="Low complexity" evidence="1">
    <location>
        <begin position="977"/>
        <end position="987"/>
    </location>
</feature>
<accession>A0A6H1U5I9</accession>
<feature type="region of interest" description="Disordered" evidence="1">
    <location>
        <begin position="1186"/>
        <end position="1215"/>
    </location>
</feature>
<dbReference type="InterPro" id="IPR008638">
    <property type="entry name" value="FhaB/CdiA-like_TPS"/>
</dbReference>
<feature type="compositionally biased region" description="Polar residues" evidence="1">
    <location>
        <begin position="953"/>
        <end position="962"/>
    </location>
</feature>
<evidence type="ECO:0000313" key="3">
    <source>
        <dbReference type="EMBL" id="QIZ73420.1"/>
    </source>
</evidence>
<evidence type="ECO:0000256" key="1">
    <source>
        <dbReference type="SAM" id="MobiDB-lite"/>
    </source>
</evidence>
<dbReference type="Gene3D" id="2.160.20.10">
    <property type="entry name" value="Single-stranded right-handed beta-helix, Pectin lyase-like"/>
    <property type="match status" value="1"/>
</dbReference>
<proteinExistence type="predicted"/>
<reference evidence="3 4" key="1">
    <citation type="submission" date="2020-04" db="EMBL/GenBank/DDBJ databases">
        <authorList>
            <person name="Basu S."/>
            <person name="Maruthanayagam V."/>
            <person name="Chakraborty S."/>
            <person name="Pramanik A."/>
            <person name="Mukherjee J."/>
            <person name="Brink B."/>
        </authorList>
    </citation>
    <scope>NUCLEOTIDE SEQUENCE [LARGE SCALE GENOMIC DNA]</scope>
    <source>
        <strain evidence="3 4">AP17</strain>
    </source>
</reference>